<comment type="caution">
    <text evidence="3">The sequence shown here is derived from an EMBL/GenBank/DDBJ whole genome shotgun (WGS) entry which is preliminary data.</text>
</comment>
<keyword evidence="2" id="KW-0472">Membrane</keyword>
<feature type="transmembrane region" description="Helical" evidence="2">
    <location>
        <begin position="248"/>
        <end position="267"/>
    </location>
</feature>
<dbReference type="Pfam" id="PF07907">
    <property type="entry name" value="YibE_F"/>
    <property type="match status" value="1"/>
</dbReference>
<feature type="compositionally biased region" description="Low complexity" evidence="1">
    <location>
        <begin position="136"/>
        <end position="174"/>
    </location>
</feature>
<feature type="transmembrane region" description="Helical" evidence="2">
    <location>
        <begin position="198"/>
        <end position="216"/>
    </location>
</feature>
<organism evidence="3 4">
    <name type="scientific">Actinotignum urinale</name>
    <dbReference type="NCBI Taxonomy" id="190146"/>
    <lineage>
        <taxon>Bacteria</taxon>
        <taxon>Bacillati</taxon>
        <taxon>Actinomycetota</taxon>
        <taxon>Actinomycetes</taxon>
        <taxon>Actinomycetales</taxon>
        <taxon>Actinomycetaceae</taxon>
        <taxon>Actinotignum</taxon>
    </lineage>
</organism>
<feature type="region of interest" description="Disordered" evidence="1">
    <location>
        <begin position="112"/>
        <end position="183"/>
    </location>
</feature>
<dbReference type="RefSeq" id="WP_320754830.1">
    <property type="nucleotide sequence ID" value="NZ_JAWNGA010000001.1"/>
</dbReference>
<protein>
    <submittedName>
        <fullName evidence="3">YibE/F family protein</fullName>
    </submittedName>
</protein>
<gene>
    <name evidence="3" type="ORF">R6G86_00855</name>
</gene>
<feature type="transmembrane region" description="Helical" evidence="2">
    <location>
        <begin position="274"/>
        <end position="296"/>
    </location>
</feature>
<reference evidence="3 4" key="1">
    <citation type="submission" date="2023-10" db="EMBL/GenBank/DDBJ databases">
        <title>Whole Genome based description of the genera Actinobaculum and Actinotignum reveals a complex phylogenetic relationship within the species included in the genus Actinotignum.</title>
        <authorList>
            <person name="Jensen C.S."/>
            <person name="Dargis R."/>
            <person name="Kemp M."/>
            <person name="Christensen J.J."/>
        </authorList>
    </citation>
    <scope>NUCLEOTIDE SEQUENCE [LARGE SCALE GENOMIC DNA]</scope>
    <source>
        <strain evidence="3 4">SLA_B974</strain>
    </source>
</reference>
<accession>A0ABU5G4K0</accession>
<proteinExistence type="predicted"/>
<dbReference type="PANTHER" id="PTHR41771:SF1">
    <property type="entry name" value="MEMBRANE PROTEIN"/>
    <property type="match status" value="1"/>
</dbReference>
<feature type="transmembrane region" description="Helical" evidence="2">
    <location>
        <begin position="375"/>
        <end position="400"/>
    </location>
</feature>
<sequence>MHRHAHATEQAPLPPEIRTKVARALACIVVPLALATLIGLVMLWPRGESIIGSLPASSGTSQEVSGVITHVGKTSDIGETDVRMSVDGIEVPLHVSAEIVASGMAVGDHVKARFTPQPSGTALPSSPSTVPPATQPTPSTVSPAPSTVTSSPHQSAPSSSTSSSSSTSPSPSAQVAPLSSPSQPSAIPSYIFADYERSSPLLILTILYIVVIVSVARVKGLAALGGLSLSLLVVGFFMIPALASGENAMWVILTGASAMMFASIYLAHGISIRTTTAVIGTFCGLVITAALATWAVGAQNLSGAVGEESIQLSWTLGGLNMRSLLLAGMVLAGLGALNDVTITQVSTIWELHAESPSTPRRRLFMRGMAVGRDHIASTVYTLAFAYVGASLPLLILASMYDRPVLDLVQLELIAEEITRTLTTSIGLVLAIPLTTAVAAMLASVAPTRARKTT</sequence>
<dbReference type="InterPro" id="IPR012507">
    <property type="entry name" value="YibE_F"/>
</dbReference>
<feature type="transmembrane region" description="Helical" evidence="2">
    <location>
        <begin position="316"/>
        <end position="337"/>
    </location>
</feature>
<evidence type="ECO:0000256" key="1">
    <source>
        <dbReference type="SAM" id="MobiDB-lite"/>
    </source>
</evidence>
<dbReference type="EMBL" id="JAWNGA010000001">
    <property type="protein sequence ID" value="MDY5132292.1"/>
    <property type="molecule type" value="Genomic_DNA"/>
</dbReference>
<feature type="transmembrane region" description="Helical" evidence="2">
    <location>
        <begin position="223"/>
        <end position="242"/>
    </location>
</feature>
<evidence type="ECO:0000313" key="4">
    <source>
        <dbReference type="Proteomes" id="UP001275049"/>
    </source>
</evidence>
<keyword evidence="2" id="KW-0812">Transmembrane</keyword>
<dbReference type="Proteomes" id="UP001275049">
    <property type="component" value="Unassembled WGS sequence"/>
</dbReference>
<feature type="transmembrane region" description="Helical" evidence="2">
    <location>
        <begin position="420"/>
        <end position="445"/>
    </location>
</feature>
<name>A0ABU5G4K0_9ACTO</name>
<keyword evidence="4" id="KW-1185">Reference proteome</keyword>
<keyword evidence="2" id="KW-1133">Transmembrane helix</keyword>
<evidence type="ECO:0000256" key="2">
    <source>
        <dbReference type="SAM" id="Phobius"/>
    </source>
</evidence>
<feature type="transmembrane region" description="Helical" evidence="2">
    <location>
        <begin position="21"/>
        <end position="44"/>
    </location>
</feature>
<dbReference type="PANTHER" id="PTHR41771">
    <property type="entry name" value="MEMBRANE PROTEIN-RELATED"/>
    <property type="match status" value="1"/>
</dbReference>
<evidence type="ECO:0000313" key="3">
    <source>
        <dbReference type="EMBL" id="MDY5132292.1"/>
    </source>
</evidence>